<reference evidence="5" key="1">
    <citation type="journal article" date="2014" name="Front. Microbiol.">
        <title>High frequency of phylogenetically diverse reductive dehalogenase-homologous genes in deep subseafloor sedimentary metagenomes.</title>
        <authorList>
            <person name="Kawai M."/>
            <person name="Futagami T."/>
            <person name="Toyoda A."/>
            <person name="Takaki Y."/>
            <person name="Nishi S."/>
            <person name="Hori S."/>
            <person name="Arai W."/>
            <person name="Tsubouchi T."/>
            <person name="Morono Y."/>
            <person name="Uchiyama I."/>
            <person name="Ito T."/>
            <person name="Fujiyama A."/>
            <person name="Inagaki F."/>
            <person name="Takami H."/>
        </authorList>
    </citation>
    <scope>NUCLEOTIDE SEQUENCE</scope>
    <source>
        <strain evidence="5">Expedition CK06-06</strain>
    </source>
</reference>
<dbReference type="Pfam" id="PF17912">
    <property type="entry name" value="OB_MalK"/>
    <property type="match status" value="1"/>
</dbReference>
<dbReference type="PROSITE" id="PS50893">
    <property type="entry name" value="ABC_TRANSPORTER_2"/>
    <property type="match status" value="1"/>
</dbReference>
<dbReference type="InterPro" id="IPR040582">
    <property type="entry name" value="OB_MalK-like"/>
</dbReference>
<dbReference type="GO" id="GO:0055052">
    <property type="term" value="C:ATP-binding cassette (ABC) transporter complex, substrate-binding subunit-containing"/>
    <property type="evidence" value="ECO:0007669"/>
    <property type="project" value="TreeGrafter"/>
</dbReference>
<evidence type="ECO:0000256" key="3">
    <source>
        <dbReference type="ARBA" id="ARBA00022840"/>
    </source>
</evidence>
<dbReference type="FunFam" id="3.40.50.300:FF:000042">
    <property type="entry name" value="Maltose/maltodextrin ABC transporter, ATP-binding protein"/>
    <property type="match status" value="1"/>
</dbReference>
<dbReference type="PANTHER" id="PTHR43875:SF1">
    <property type="entry name" value="OSMOPROTECTIVE COMPOUNDS UPTAKE ATP-BINDING PROTEIN GGTA"/>
    <property type="match status" value="1"/>
</dbReference>
<accession>X0U4V2</accession>
<evidence type="ECO:0000259" key="4">
    <source>
        <dbReference type="PROSITE" id="PS50893"/>
    </source>
</evidence>
<sequence>MANLKLNHITKRFGKNVLAVKDMSLEVHDGEFLVLLGPSGCGKTTTLRMIAGLEEVTKGRITIDEDDITNLPPWKRNMSMIFQSYAVWPHMTVYQNIAYALKIKGMSKKEINKIVKEVAEMTNISIYLERYPNQLSGGQRQRVAVARAIAVKPRIFLMDEPLSNLDAMLRVYMRTELKEIHKKTKATTIFVTHDQSEAMSLADRIVIMKDGEIVQTGTTDEVYYNCKNMFVANFIGMPPTNFTEVTITVEDGQYNLVNPDFKIILNDKIAHRLKDYNNRKMIIGIRPENIMVADEKDAIMSVKCLLVEP</sequence>
<dbReference type="SMART" id="SM00382">
    <property type="entry name" value="AAA"/>
    <property type="match status" value="1"/>
</dbReference>
<dbReference type="PANTHER" id="PTHR43875">
    <property type="entry name" value="MALTODEXTRIN IMPORT ATP-BINDING PROTEIN MSMX"/>
    <property type="match status" value="1"/>
</dbReference>
<comment type="caution">
    <text evidence="5">The sequence shown here is derived from an EMBL/GenBank/DDBJ whole genome shotgun (WGS) entry which is preliminary data.</text>
</comment>
<dbReference type="GO" id="GO:0008643">
    <property type="term" value="P:carbohydrate transport"/>
    <property type="evidence" value="ECO:0007669"/>
    <property type="project" value="InterPro"/>
</dbReference>
<dbReference type="GO" id="GO:0140359">
    <property type="term" value="F:ABC-type transporter activity"/>
    <property type="evidence" value="ECO:0007669"/>
    <property type="project" value="InterPro"/>
</dbReference>
<evidence type="ECO:0000313" key="5">
    <source>
        <dbReference type="EMBL" id="GAF83490.1"/>
    </source>
</evidence>
<feature type="domain" description="ABC transporter" evidence="4">
    <location>
        <begin position="4"/>
        <end position="235"/>
    </location>
</feature>
<dbReference type="SUPFAM" id="SSF52540">
    <property type="entry name" value="P-loop containing nucleoside triphosphate hydrolases"/>
    <property type="match status" value="1"/>
</dbReference>
<evidence type="ECO:0000256" key="2">
    <source>
        <dbReference type="ARBA" id="ARBA00022741"/>
    </source>
</evidence>
<dbReference type="InterPro" id="IPR047641">
    <property type="entry name" value="ABC_transpr_MalK/UgpC-like"/>
</dbReference>
<dbReference type="GO" id="GO:0016887">
    <property type="term" value="F:ATP hydrolysis activity"/>
    <property type="evidence" value="ECO:0007669"/>
    <property type="project" value="InterPro"/>
</dbReference>
<keyword evidence="3" id="KW-0067">ATP-binding</keyword>
<dbReference type="CDD" id="cd03301">
    <property type="entry name" value="ABC_MalK_N"/>
    <property type="match status" value="1"/>
</dbReference>
<dbReference type="PROSITE" id="PS00211">
    <property type="entry name" value="ABC_TRANSPORTER_1"/>
    <property type="match status" value="1"/>
</dbReference>
<dbReference type="Gene3D" id="2.40.50.100">
    <property type="match status" value="1"/>
</dbReference>
<dbReference type="Pfam" id="PF00005">
    <property type="entry name" value="ABC_tran"/>
    <property type="match status" value="1"/>
</dbReference>
<feature type="non-terminal residue" evidence="5">
    <location>
        <position position="309"/>
    </location>
</feature>
<evidence type="ECO:0000256" key="1">
    <source>
        <dbReference type="ARBA" id="ARBA00022448"/>
    </source>
</evidence>
<dbReference type="InterPro" id="IPR015855">
    <property type="entry name" value="ABC_transpr_MalK-like"/>
</dbReference>
<dbReference type="EMBL" id="BARS01000858">
    <property type="protein sequence ID" value="GAF83490.1"/>
    <property type="molecule type" value="Genomic_DNA"/>
</dbReference>
<gene>
    <name evidence="5" type="ORF">S01H1_01881</name>
</gene>
<dbReference type="InterPro" id="IPR008995">
    <property type="entry name" value="Mo/tungstate-bd_C_term_dom"/>
</dbReference>
<dbReference type="InterPro" id="IPR003593">
    <property type="entry name" value="AAA+_ATPase"/>
</dbReference>
<dbReference type="Gene3D" id="3.40.50.300">
    <property type="entry name" value="P-loop containing nucleotide triphosphate hydrolases"/>
    <property type="match status" value="1"/>
</dbReference>
<dbReference type="InterPro" id="IPR027417">
    <property type="entry name" value="P-loop_NTPase"/>
</dbReference>
<dbReference type="InterPro" id="IPR017871">
    <property type="entry name" value="ABC_transporter-like_CS"/>
</dbReference>
<dbReference type="SUPFAM" id="SSF50331">
    <property type="entry name" value="MOP-like"/>
    <property type="match status" value="1"/>
</dbReference>
<keyword evidence="1" id="KW-0813">Transport</keyword>
<dbReference type="AlphaFoldDB" id="X0U4V2"/>
<dbReference type="InterPro" id="IPR003439">
    <property type="entry name" value="ABC_transporter-like_ATP-bd"/>
</dbReference>
<dbReference type="GO" id="GO:0005524">
    <property type="term" value="F:ATP binding"/>
    <property type="evidence" value="ECO:0007669"/>
    <property type="project" value="UniProtKB-KW"/>
</dbReference>
<keyword evidence="2" id="KW-0547">Nucleotide-binding</keyword>
<organism evidence="5">
    <name type="scientific">marine sediment metagenome</name>
    <dbReference type="NCBI Taxonomy" id="412755"/>
    <lineage>
        <taxon>unclassified sequences</taxon>
        <taxon>metagenomes</taxon>
        <taxon>ecological metagenomes</taxon>
    </lineage>
</organism>
<proteinExistence type="predicted"/>
<name>X0U4V2_9ZZZZ</name>
<protein>
    <recommendedName>
        <fullName evidence="4">ABC transporter domain-containing protein</fullName>
    </recommendedName>
</protein>